<evidence type="ECO:0000256" key="2">
    <source>
        <dbReference type="ARBA" id="ARBA00023157"/>
    </source>
</evidence>
<gene>
    <name evidence="5" type="ORF">PAPYR_2296</name>
</gene>
<evidence type="ECO:0000313" key="5">
    <source>
        <dbReference type="EMBL" id="KAJ4461262.1"/>
    </source>
</evidence>
<dbReference type="PANTHER" id="PTHR12411">
    <property type="entry name" value="CYSTEINE PROTEASE FAMILY C1-RELATED"/>
    <property type="match status" value="1"/>
</dbReference>
<keyword evidence="3" id="KW-0812">Transmembrane</keyword>
<keyword evidence="5" id="KW-0645">Protease</keyword>
<keyword evidence="3" id="KW-0472">Membrane</keyword>
<sequence>MHAPRAHYVQSNSLPETFDPRMTYPNSTSMNTVLNQVRRLPWVFFPIVPVGIMRLLLDIRNNRHLHPRTSGVVSDRLYRAGLSNTILAPQFLVDCCQTCYPQGDGLGHATCNNGCTGGWIERAFHFMTTNRQLPTESCLPYEAKEVNCSSRSQCADGKPLATVTLPDSFGYAFMSDEAQIMEEIVTRGSVAVTFRVFADMYLYAAGIYRHVAGAHVGNHAVKLVGYGTENGTKYWLGFFRILRGANECGIEADVWAPYVSAPAVARPGCVFNERNGTVIPVSFANHTLRACHQVSHDACVLGTVWNMDYYAGVLAASFDDGTASCSNAARAYFCGMAFPRVAAGAGLPPCKRTCEGFVGSCMAQTIYCGGLPDNPGVDCTLVDPVAPRQASCPQGCTSVGTLDLGVCTGLLEYGHTCVSDNAAAQAAVQEVLRLPTITPAATRTRGCVAALQRLACAIGYPRCEATMGNVSTVCPSTCAAAEKACGMSGLLCDWQYTASPVCSLTASIPTPTPSPALLETPWWVALVAGLCAVLLGSVATGLVVGLVVRASMKSKARASSTLSQTLVPNPVGRV</sequence>
<proteinExistence type="inferred from homology"/>
<dbReference type="Gene3D" id="3.90.70.10">
    <property type="entry name" value="Cysteine proteinases"/>
    <property type="match status" value="1"/>
</dbReference>
<dbReference type="SUPFAM" id="SSF63501">
    <property type="entry name" value="Frizzled cysteine-rich domain"/>
    <property type="match status" value="2"/>
</dbReference>
<dbReference type="InterPro" id="IPR025660">
    <property type="entry name" value="Pept_his_AS"/>
</dbReference>
<dbReference type="Proteomes" id="UP001141327">
    <property type="component" value="Unassembled WGS sequence"/>
</dbReference>
<keyword evidence="6" id="KW-1185">Reference proteome</keyword>
<dbReference type="SMART" id="SM00645">
    <property type="entry name" value="Pept_C1"/>
    <property type="match status" value="1"/>
</dbReference>
<evidence type="ECO:0000256" key="3">
    <source>
        <dbReference type="SAM" id="Phobius"/>
    </source>
</evidence>
<evidence type="ECO:0000256" key="1">
    <source>
        <dbReference type="ARBA" id="ARBA00008455"/>
    </source>
</evidence>
<feature type="domain" description="FZ" evidence="4">
    <location>
        <begin position="396"/>
        <end position="485"/>
    </location>
</feature>
<dbReference type="InterPro" id="IPR020067">
    <property type="entry name" value="Frizzled_dom"/>
</dbReference>
<evidence type="ECO:0000259" key="4">
    <source>
        <dbReference type="PROSITE" id="PS50038"/>
    </source>
</evidence>
<dbReference type="PROSITE" id="PS50038">
    <property type="entry name" value="FZ"/>
    <property type="match status" value="1"/>
</dbReference>
<dbReference type="GO" id="GO:0008233">
    <property type="term" value="F:peptidase activity"/>
    <property type="evidence" value="ECO:0007669"/>
    <property type="project" value="UniProtKB-KW"/>
</dbReference>
<organism evidence="5 6">
    <name type="scientific">Paratrimastix pyriformis</name>
    <dbReference type="NCBI Taxonomy" id="342808"/>
    <lineage>
        <taxon>Eukaryota</taxon>
        <taxon>Metamonada</taxon>
        <taxon>Preaxostyla</taxon>
        <taxon>Paratrimastigidae</taxon>
        <taxon>Paratrimastix</taxon>
    </lineage>
</organism>
<keyword evidence="3" id="KW-1133">Transmembrane helix</keyword>
<dbReference type="GO" id="GO:0006508">
    <property type="term" value="P:proteolysis"/>
    <property type="evidence" value="ECO:0007669"/>
    <property type="project" value="UniProtKB-KW"/>
</dbReference>
<keyword evidence="5" id="KW-0378">Hydrolase</keyword>
<comment type="similarity">
    <text evidence="1">Belongs to the peptidase C1 family.</text>
</comment>
<keyword evidence="2" id="KW-1015">Disulfide bond</keyword>
<dbReference type="EMBL" id="JAPMOS010000008">
    <property type="protein sequence ID" value="KAJ4461262.1"/>
    <property type="molecule type" value="Genomic_DNA"/>
</dbReference>
<protein>
    <submittedName>
        <fullName evidence="5">Cathepsin B5 cysteine protease</fullName>
    </submittedName>
</protein>
<dbReference type="SUPFAM" id="SSF54001">
    <property type="entry name" value="Cysteine proteinases"/>
    <property type="match status" value="1"/>
</dbReference>
<evidence type="ECO:0000313" key="6">
    <source>
        <dbReference type="Proteomes" id="UP001141327"/>
    </source>
</evidence>
<feature type="transmembrane region" description="Helical" evidence="3">
    <location>
        <begin position="522"/>
        <end position="548"/>
    </location>
</feature>
<reference evidence="5" key="1">
    <citation type="journal article" date="2022" name="bioRxiv">
        <title>Genomics of Preaxostyla Flagellates Illuminates Evolutionary Transitions and the Path Towards Mitochondrial Loss.</title>
        <authorList>
            <person name="Novak L.V.F."/>
            <person name="Treitli S.C."/>
            <person name="Pyrih J."/>
            <person name="Halakuc P."/>
            <person name="Pipaliya S.V."/>
            <person name="Vacek V."/>
            <person name="Brzon O."/>
            <person name="Soukal P."/>
            <person name="Eme L."/>
            <person name="Dacks J.B."/>
            <person name="Karnkowska A."/>
            <person name="Elias M."/>
            <person name="Hampl V."/>
        </authorList>
    </citation>
    <scope>NUCLEOTIDE SEQUENCE</scope>
    <source>
        <strain evidence="5">RCP-MX</strain>
    </source>
</reference>
<dbReference type="InterPro" id="IPR000668">
    <property type="entry name" value="Peptidase_C1A_C"/>
</dbReference>
<dbReference type="PROSITE" id="PS00639">
    <property type="entry name" value="THIOL_PROTEASE_HIS"/>
    <property type="match status" value="1"/>
</dbReference>
<dbReference type="InterPro" id="IPR013128">
    <property type="entry name" value="Peptidase_C1A"/>
</dbReference>
<dbReference type="InterPro" id="IPR036790">
    <property type="entry name" value="Frizzled_dom_sf"/>
</dbReference>
<dbReference type="Gene3D" id="1.10.2000.10">
    <property type="entry name" value="Frizzled cysteine-rich domain"/>
    <property type="match status" value="1"/>
</dbReference>
<comment type="caution">
    <text evidence="5">The sequence shown here is derived from an EMBL/GenBank/DDBJ whole genome shotgun (WGS) entry which is preliminary data.</text>
</comment>
<accession>A0ABQ8UQ22</accession>
<name>A0ABQ8UQ22_9EUKA</name>
<dbReference type="InterPro" id="IPR038765">
    <property type="entry name" value="Papain-like_cys_pep_sf"/>
</dbReference>
<dbReference type="Pfam" id="PF00112">
    <property type="entry name" value="Peptidase_C1"/>
    <property type="match status" value="1"/>
</dbReference>